<gene>
    <name evidence="1" type="ORF">LARV_00543</name>
</gene>
<evidence type="ECO:0000313" key="2">
    <source>
        <dbReference type="Proteomes" id="UP000055060"/>
    </source>
</evidence>
<reference evidence="1" key="1">
    <citation type="submission" date="2015-07" db="EMBL/GenBank/DDBJ databases">
        <title>Draft Genome Sequences of Anaerolinea thermolimosa IMO-1, Bellilinea caldifistulae GOMI-1, Leptolinea tardivitalis YMTK-2, Levilinea saccharolytica KIBI-1,Longilinea arvoryzae KOME-1, Previously Described as Members of the Anaerolineaceae (Chloroflexi).</title>
        <authorList>
            <person name="Sekiguchi Y."/>
            <person name="Ohashi A."/>
            <person name="Matsuura N."/>
            <person name="Tourlousse M.D."/>
        </authorList>
    </citation>
    <scope>NUCLEOTIDE SEQUENCE [LARGE SCALE GENOMIC DNA]</scope>
    <source>
        <strain evidence="1">KOME-1</strain>
    </source>
</reference>
<name>A0A0S7B6X5_9CHLR</name>
<proteinExistence type="predicted"/>
<accession>A0A0S7B6X5</accession>
<dbReference type="RefSeq" id="WP_075072204.1">
    <property type="nucleotide sequence ID" value="NZ_DF967972.1"/>
</dbReference>
<protein>
    <submittedName>
        <fullName evidence="1">Uncharacterized protein</fullName>
    </submittedName>
</protein>
<sequence>MVETLSDTRPEVAALQRKLLRQAGAAQKLAMLGQMNQTVKTLALSGLRSRYPDDSIDMLRRRLADLILGPTLAGRVYGAPTVKN</sequence>
<keyword evidence="2" id="KW-1185">Reference proteome</keyword>
<dbReference type="Proteomes" id="UP000055060">
    <property type="component" value="Unassembled WGS sequence"/>
</dbReference>
<dbReference type="STRING" id="360412.LARV_00543"/>
<dbReference type="EMBL" id="DF967972">
    <property type="protein sequence ID" value="GAP12807.1"/>
    <property type="molecule type" value="Genomic_DNA"/>
</dbReference>
<evidence type="ECO:0000313" key="1">
    <source>
        <dbReference type="EMBL" id="GAP12807.1"/>
    </source>
</evidence>
<dbReference type="OrthoDB" id="162968at2"/>
<organism evidence="1">
    <name type="scientific">Longilinea arvoryzae</name>
    <dbReference type="NCBI Taxonomy" id="360412"/>
    <lineage>
        <taxon>Bacteria</taxon>
        <taxon>Bacillati</taxon>
        <taxon>Chloroflexota</taxon>
        <taxon>Anaerolineae</taxon>
        <taxon>Anaerolineales</taxon>
        <taxon>Anaerolineaceae</taxon>
        <taxon>Longilinea</taxon>
    </lineage>
</organism>
<dbReference type="AlphaFoldDB" id="A0A0S7B6X5"/>